<sequence length="305" mass="34899">MDYNDTCELDMNAGLNDETWEDNNYKTDENYKWDDGFKWDKDHREEENFTWSSEENSDDNYSKEDVNLDEDYMWDWNTNINSEESFGEQLLPQILHSKLETEGGQRLGALQELPDLQALQGLQDLEAIRGPQGPQGPPGPAAECLKEICVRPIQHILEQLLKLEAGDIEIGTEKQGTILEARILNIENSLVSVQTPYNYIVIPIYQIVGIYSRSLPQITLLPVPQTERRGDCEYCERPLREYFATRIGKNFTINTSALDELFRGINGTITRIGEGIIILNDTVAVLIHKIISVEKNKKDRDSIEC</sequence>
<keyword evidence="2" id="KW-1185">Reference proteome</keyword>
<accession>A0A6I6F5L7</accession>
<evidence type="ECO:0000313" key="2">
    <source>
        <dbReference type="Proteomes" id="UP000422764"/>
    </source>
</evidence>
<organism evidence="1 2">
    <name type="scientific">Clostridium bovifaecis</name>
    <dbReference type="NCBI Taxonomy" id="2184719"/>
    <lineage>
        <taxon>Bacteria</taxon>
        <taxon>Bacillati</taxon>
        <taxon>Bacillota</taxon>
        <taxon>Clostridia</taxon>
        <taxon>Eubacteriales</taxon>
        <taxon>Clostridiaceae</taxon>
        <taxon>Clostridium</taxon>
    </lineage>
</organism>
<dbReference type="EMBL" id="CP046522">
    <property type="protein sequence ID" value="QGU95678.1"/>
    <property type="molecule type" value="Genomic_DNA"/>
</dbReference>
<name>A0A6I6F5L7_9CLOT</name>
<proteinExistence type="predicted"/>
<dbReference type="AlphaFoldDB" id="A0A6I6F5L7"/>
<gene>
    <name evidence="1" type="ORF">GOM49_11780</name>
</gene>
<reference evidence="1 2" key="1">
    <citation type="submission" date="2019-12" db="EMBL/GenBank/DDBJ databases">
        <title>Genome sequenceing of Clostridium bovifaecis.</title>
        <authorList>
            <person name="Yao Y."/>
        </authorList>
    </citation>
    <scope>NUCLEOTIDE SEQUENCE [LARGE SCALE GENOMIC DNA]</scope>
    <source>
        <strain evidence="1 2">BXX</strain>
    </source>
</reference>
<protein>
    <submittedName>
        <fullName evidence="1">Uncharacterized protein</fullName>
    </submittedName>
</protein>
<dbReference type="Proteomes" id="UP000422764">
    <property type="component" value="Chromosome"/>
</dbReference>
<evidence type="ECO:0000313" key="1">
    <source>
        <dbReference type="EMBL" id="QGU95678.1"/>
    </source>
</evidence>